<feature type="region of interest" description="Disordered" evidence="1">
    <location>
        <begin position="36"/>
        <end position="89"/>
    </location>
</feature>
<evidence type="ECO:0000313" key="3">
    <source>
        <dbReference type="EMBL" id="KAH9367462.1"/>
    </source>
</evidence>
<reference evidence="3 4" key="1">
    <citation type="journal article" date="2020" name="Cell">
        <title>Large-Scale Comparative Analyses of Tick Genomes Elucidate Their Genetic Diversity and Vector Capacities.</title>
        <authorList>
            <consortium name="Tick Genome and Microbiome Consortium (TIGMIC)"/>
            <person name="Jia N."/>
            <person name="Wang J."/>
            <person name="Shi W."/>
            <person name="Du L."/>
            <person name="Sun Y."/>
            <person name="Zhan W."/>
            <person name="Jiang J.F."/>
            <person name="Wang Q."/>
            <person name="Zhang B."/>
            <person name="Ji P."/>
            <person name="Bell-Sakyi L."/>
            <person name="Cui X.M."/>
            <person name="Yuan T.T."/>
            <person name="Jiang B.G."/>
            <person name="Yang W.F."/>
            <person name="Lam T.T."/>
            <person name="Chang Q.C."/>
            <person name="Ding S.J."/>
            <person name="Wang X.J."/>
            <person name="Zhu J.G."/>
            <person name="Ruan X.D."/>
            <person name="Zhao L."/>
            <person name="Wei J.T."/>
            <person name="Ye R.Z."/>
            <person name="Que T.C."/>
            <person name="Du C.H."/>
            <person name="Zhou Y.H."/>
            <person name="Cheng J.X."/>
            <person name="Dai P.F."/>
            <person name="Guo W.B."/>
            <person name="Han X.H."/>
            <person name="Huang E.J."/>
            <person name="Li L.F."/>
            <person name="Wei W."/>
            <person name="Gao Y.C."/>
            <person name="Liu J.Z."/>
            <person name="Shao H.Z."/>
            <person name="Wang X."/>
            <person name="Wang C.C."/>
            <person name="Yang T.C."/>
            <person name="Huo Q.B."/>
            <person name="Li W."/>
            <person name="Chen H.Y."/>
            <person name="Chen S.E."/>
            <person name="Zhou L.G."/>
            <person name="Ni X.B."/>
            <person name="Tian J.H."/>
            <person name="Sheng Y."/>
            <person name="Liu T."/>
            <person name="Pan Y.S."/>
            <person name="Xia L.Y."/>
            <person name="Li J."/>
            <person name="Zhao F."/>
            <person name="Cao W.C."/>
        </authorList>
    </citation>
    <scope>NUCLEOTIDE SEQUENCE [LARGE SCALE GENOMIC DNA]</scope>
    <source>
        <strain evidence="3">HaeL-2018</strain>
    </source>
</reference>
<gene>
    <name evidence="3" type="ORF">HPB48_007531</name>
</gene>
<dbReference type="Pfam" id="PF13843">
    <property type="entry name" value="DDE_Tnp_1_7"/>
    <property type="match status" value="1"/>
</dbReference>
<dbReference type="VEuPathDB" id="VectorBase:HLOH_061609"/>
<dbReference type="PANTHER" id="PTHR46599">
    <property type="entry name" value="PIGGYBAC TRANSPOSABLE ELEMENT-DERIVED PROTEIN 4"/>
    <property type="match status" value="1"/>
</dbReference>
<evidence type="ECO:0000313" key="4">
    <source>
        <dbReference type="Proteomes" id="UP000821853"/>
    </source>
</evidence>
<keyword evidence="4" id="KW-1185">Reference proteome</keyword>
<feature type="compositionally biased region" description="Basic residues" evidence="1">
    <location>
        <begin position="78"/>
        <end position="89"/>
    </location>
</feature>
<dbReference type="PANTHER" id="PTHR46599:SF3">
    <property type="entry name" value="PIGGYBAC TRANSPOSABLE ELEMENT-DERIVED PROTEIN 4"/>
    <property type="match status" value="1"/>
</dbReference>
<dbReference type="InterPro" id="IPR029526">
    <property type="entry name" value="PGBD"/>
</dbReference>
<proteinExistence type="predicted"/>
<feature type="domain" description="PiggyBac transposable element-derived protein" evidence="2">
    <location>
        <begin position="138"/>
        <end position="495"/>
    </location>
</feature>
<dbReference type="OrthoDB" id="6482793at2759"/>
<protein>
    <recommendedName>
        <fullName evidence="2">PiggyBac transposable element-derived protein domain-containing protein</fullName>
    </recommendedName>
</protein>
<comment type="caution">
    <text evidence="3">The sequence shown here is derived from an EMBL/GenBank/DDBJ whole genome shotgun (WGS) entry which is preliminary data.</text>
</comment>
<name>A0A9J6FMJ8_HAELO</name>
<evidence type="ECO:0000256" key="1">
    <source>
        <dbReference type="SAM" id="MobiDB-lite"/>
    </source>
</evidence>
<dbReference type="EMBL" id="JABSTR010000004">
    <property type="protein sequence ID" value="KAH9367462.1"/>
    <property type="molecule type" value="Genomic_DNA"/>
</dbReference>
<dbReference type="Proteomes" id="UP000821853">
    <property type="component" value="Chromosome 2"/>
</dbReference>
<evidence type="ECO:0000259" key="2">
    <source>
        <dbReference type="Pfam" id="PF13843"/>
    </source>
</evidence>
<organism evidence="3 4">
    <name type="scientific">Haemaphysalis longicornis</name>
    <name type="common">Bush tick</name>
    <dbReference type="NCBI Taxonomy" id="44386"/>
    <lineage>
        <taxon>Eukaryota</taxon>
        <taxon>Metazoa</taxon>
        <taxon>Ecdysozoa</taxon>
        <taxon>Arthropoda</taxon>
        <taxon>Chelicerata</taxon>
        <taxon>Arachnida</taxon>
        <taxon>Acari</taxon>
        <taxon>Parasitiformes</taxon>
        <taxon>Ixodida</taxon>
        <taxon>Ixodoidea</taxon>
        <taxon>Ixodidae</taxon>
        <taxon>Haemaphysalinae</taxon>
        <taxon>Haemaphysalis</taxon>
    </lineage>
</organism>
<accession>A0A9J6FMJ8</accession>
<dbReference type="AlphaFoldDB" id="A0A9J6FMJ8"/>
<dbReference type="OMA" id="TENIHCS"/>
<sequence>MCSETFRRLFCFLFARKNAGKRLLTREEALELYFSLPDDPTSSDSDRDTDEDFVPELAPPDSDEETSEAEAAASTSKPQKRKATYARKRRKQKKVPRICDEAEVEEEEVGAWNSSEPDAVIRVPKIWDPQYSANLPTTPCEAFALYFDEGIMQTLVTETNRFAKQKGRQLWKELTIDELRAYFGILLLMSTNPRHQMYLYWSSDTFFNCPEISKVMSFRRFQAIMNCLHLTDLTKEKKKGEDGYDRLARVRPLILALNESFKRQYTPSAHQAIDESMIRFKGRSSLKQYLPMKPIKRGYKVWCRADSQTGYLIEFQVYEGKGADRPANVGLGEHVVLSLIDGVEAGTQLYFDNFFTSTRLMEALKEKNILAAGTVRPNRKDLPDEIKRDNKLQKGEYIWRAKGSITAYQWRDTKNVHVLSNFHHPSDTEDVVRKLSNGSSISVQCPKAVSDYNTWMGGVDKFDQRRNAYPVDRRSKKSWYRIFYFLLDAAIVNAFLQMKAVSEMSYLWFRLVLGRQLINGQTFKGSSNRPYRVNKKGAKHGQKMVGVADEVRFLGAGHHPQKIAKRRRCRWCSTAKKEARTNLLCSVCNVPLCSTCFGPFHAG</sequence>